<protein>
    <submittedName>
        <fullName evidence="2">Uncharacterized protein</fullName>
    </submittedName>
</protein>
<feature type="non-terminal residue" evidence="2">
    <location>
        <position position="1"/>
    </location>
</feature>
<name>A0A1B6GDM8_9HEMI</name>
<sequence length="177" mass="19368">DELCYEVKCLRKPQSKPQNKTVPSIIQSSNDGQDLSIETPSSPDKLKSEIIENNRIHSNREAEVGITTSSSQTLISKEALTNGILSDCTGKADLKKGTSVKSKKSVKDISLSSESNNNAMNTSVKLEVISSERSDSNTVSTIKMESLVCSKPVVMLHNDIGLIKNEKKSKHHRNGRN</sequence>
<proteinExistence type="predicted"/>
<evidence type="ECO:0000256" key="1">
    <source>
        <dbReference type="SAM" id="MobiDB-lite"/>
    </source>
</evidence>
<feature type="region of interest" description="Disordered" evidence="1">
    <location>
        <begin position="13"/>
        <end position="44"/>
    </location>
</feature>
<dbReference type="AlphaFoldDB" id="A0A1B6GDM8"/>
<dbReference type="EMBL" id="GECZ01009214">
    <property type="protein sequence ID" value="JAS60555.1"/>
    <property type="molecule type" value="Transcribed_RNA"/>
</dbReference>
<gene>
    <name evidence="2" type="ORF">g.7490</name>
</gene>
<feature type="compositionally biased region" description="Polar residues" evidence="1">
    <location>
        <begin position="15"/>
        <end position="42"/>
    </location>
</feature>
<reference evidence="2" key="1">
    <citation type="submission" date="2015-11" db="EMBL/GenBank/DDBJ databases">
        <title>De novo transcriptome assembly of four potential Pierce s Disease insect vectors from Arizona vineyards.</title>
        <authorList>
            <person name="Tassone E.E."/>
        </authorList>
    </citation>
    <scope>NUCLEOTIDE SEQUENCE</scope>
</reference>
<feature type="non-terminal residue" evidence="2">
    <location>
        <position position="177"/>
    </location>
</feature>
<accession>A0A1B6GDM8</accession>
<organism evidence="2">
    <name type="scientific">Cuerna arida</name>
    <dbReference type="NCBI Taxonomy" id="1464854"/>
    <lineage>
        <taxon>Eukaryota</taxon>
        <taxon>Metazoa</taxon>
        <taxon>Ecdysozoa</taxon>
        <taxon>Arthropoda</taxon>
        <taxon>Hexapoda</taxon>
        <taxon>Insecta</taxon>
        <taxon>Pterygota</taxon>
        <taxon>Neoptera</taxon>
        <taxon>Paraneoptera</taxon>
        <taxon>Hemiptera</taxon>
        <taxon>Auchenorrhyncha</taxon>
        <taxon>Membracoidea</taxon>
        <taxon>Cicadellidae</taxon>
        <taxon>Cicadellinae</taxon>
        <taxon>Proconiini</taxon>
        <taxon>Cuerna</taxon>
    </lineage>
</organism>
<evidence type="ECO:0000313" key="2">
    <source>
        <dbReference type="EMBL" id="JAS60555.1"/>
    </source>
</evidence>